<dbReference type="PANTHER" id="PTHR30250:SF11">
    <property type="entry name" value="O-ANTIGEN TRANSPORTER-RELATED"/>
    <property type="match status" value="1"/>
</dbReference>
<feature type="transmembrane region" description="Helical" evidence="6">
    <location>
        <begin position="219"/>
        <end position="237"/>
    </location>
</feature>
<protein>
    <recommendedName>
        <fullName evidence="9">Polysaccharide biosynthesis protein C-terminal domain-containing protein</fullName>
    </recommendedName>
</protein>
<dbReference type="InterPro" id="IPR050833">
    <property type="entry name" value="Poly_Biosynth_Transport"/>
</dbReference>
<feature type="transmembrane region" description="Helical" evidence="6">
    <location>
        <begin position="12"/>
        <end position="33"/>
    </location>
</feature>
<feature type="transmembrane region" description="Helical" evidence="6">
    <location>
        <begin position="85"/>
        <end position="105"/>
    </location>
</feature>
<keyword evidence="4 6" id="KW-1133">Transmembrane helix</keyword>
<feature type="transmembrane region" description="Helical" evidence="6">
    <location>
        <begin position="321"/>
        <end position="342"/>
    </location>
</feature>
<sequence>MNRILKNFSYTFFSNIVSTLISLLVTLTIPRMIGVESYGYFQLYMLYITFLGIFHLGWVDGMYLKLGGKSYDSLDSKLFSGQFKIFMLTEFIISLFSCVLFVVICESTDKMLVLLAASVCMLLYNSNIFIQFILLATNQIKQYASIIILDRLLYLVFVLLFLLFKGNSYKGLLIADLLSRMISLLYAILKNKRLLVSDSYKLSTNFTEIKENILIGYKVTFGGIAGIFITGIIRFMMEGKWGIVFFGKISLALTLSNLMMVFVNAVSMVVFPILKKVQTEDLSFYYRKMRDILMISVFTLMIFYYPVKYVLSIWLPIYSESLHYMSLMFPIIIFNSKTAMLINTYLKVTRKESIILISNLFSLLISIIIGYVSIFIISSPNLAVLSIVASLAIRSILAEKQLCDHLNINITKDTILEISVTVFFMVINWYIKSAISILLYGVVLVIYFVLKRKDIKSTFVFVSKKSK</sequence>
<comment type="caution">
    <text evidence="7">The sequence shown here is derived from an EMBL/GenBank/DDBJ whole genome shotgun (WGS) entry which is preliminary data.</text>
</comment>
<dbReference type="eggNOG" id="COG2244">
    <property type="taxonomic scope" value="Bacteria"/>
</dbReference>
<organism evidence="7 8">
    <name type="scientific">Enterococcus caccae ATCC BAA-1240</name>
    <dbReference type="NCBI Taxonomy" id="1158612"/>
    <lineage>
        <taxon>Bacteria</taxon>
        <taxon>Bacillati</taxon>
        <taxon>Bacillota</taxon>
        <taxon>Bacilli</taxon>
        <taxon>Lactobacillales</taxon>
        <taxon>Enterococcaceae</taxon>
        <taxon>Enterococcus</taxon>
    </lineage>
</organism>
<keyword evidence="2" id="KW-1003">Cell membrane</keyword>
<gene>
    <name evidence="7" type="ORF">UC7_00772</name>
</gene>
<dbReference type="Pfam" id="PF01943">
    <property type="entry name" value="Polysacc_synt"/>
    <property type="match status" value="1"/>
</dbReference>
<keyword evidence="8" id="KW-1185">Reference proteome</keyword>
<evidence type="ECO:0000256" key="4">
    <source>
        <dbReference type="ARBA" id="ARBA00022989"/>
    </source>
</evidence>
<dbReference type="PANTHER" id="PTHR30250">
    <property type="entry name" value="PST FAMILY PREDICTED COLANIC ACID TRANSPORTER"/>
    <property type="match status" value="1"/>
</dbReference>
<dbReference type="RefSeq" id="WP_010770953.1">
    <property type="nucleotide sequence ID" value="NZ_KB946332.1"/>
</dbReference>
<evidence type="ECO:0000256" key="6">
    <source>
        <dbReference type="SAM" id="Phobius"/>
    </source>
</evidence>
<dbReference type="AlphaFoldDB" id="R3X5R9"/>
<feature type="transmembrane region" description="Helical" evidence="6">
    <location>
        <begin position="45"/>
        <end position="64"/>
    </location>
</feature>
<dbReference type="EMBL" id="AJAU01000008">
    <property type="protein sequence ID" value="EOL49395.1"/>
    <property type="molecule type" value="Genomic_DNA"/>
</dbReference>
<feature type="transmembrane region" description="Helical" evidence="6">
    <location>
        <begin position="292"/>
        <end position="315"/>
    </location>
</feature>
<evidence type="ECO:0008006" key="9">
    <source>
        <dbReference type="Google" id="ProtNLM"/>
    </source>
</evidence>
<reference evidence="7 8" key="1">
    <citation type="submission" date="2013-02" db="EMBL/GenBank/DDBJ databases">
        <title>The Genome Sequence of Enterococcus caccae BAA-1240.</title>
        <authorList>
            <consortium name="The Broad Institute Genome Sequencing Platform"/>
            <consortium name="The Broad Institute Genome Sequencing Center for Infectious Disease"/>
            <person name="Earl A.M."/>
            <person name="Gilmore M.S."/>
            <person name="Lebreton F."/>
            <person name="Walker B."/>
            <person name="Young S.K."/>
            <person name="Zeng Q."/>
            <person name="Gargeya S."/>
            <person name="Fitzgerald M."/>
            <person name="Haas B."/>
            <person name="Abouelleil A."/>
            <person name="Alvarado L."/>
            <person name="Arachchi H.M."/>
            <person name="Berlin A.M."/>
            <person name="Chapman S.B."/>
            <person name="Dewar J."/>
            <person name="Goldberg J."/>
            <person name="Griggs A."/>
            <person name="Gujja S."/>
            <person name="Hansen M."/>
            <person name="Howarth C."/>
            <person name="Imamovic A."/>
            <person name="Larimer J."/>
            <person name="McCowan C."/>
            <person name="Murphy C."/>
            <person name="Neiman D."/>
            <person name="Pearson M."/>
            <person name="Priest M."/>
            <person name="Roberts A."/>
            <person name="Saif S."/>
            <person name="Shea T."/>
            <person name="Sisk P."/>
            <person name="Sykes S."/>
            <person name="Wortman J."/>
            <person name="Nusbaum C."/>
            <person name="Birren B."/>
        </authorList>
    </citation>
    <scope>NUCLEOTIDE SEQUENCE [LARGE SCALE GENOMIC DNA]</scope>
    <source>
        <strain evidence="7 8">ATCC BAA-1240</strain>
    </source>
</reference>
<proteinExistence type="predicted"/>
<feature type="transmembrane region" description="Helical" evidence="6">
    <location>
        <begin position="249"/>
        <end position="271"/>
    </location>
</feature>
<feature type="transmembrane region" description="Helical" evidence="6">
    <location>
        <begin position="429"/>
        <end position="450"/>
    </location>
</feature>
<evidence type="ECO:0000256" key="3">
    <source>
        <dbReference type="ARBA" id="ARBA00022692"/>
    </source>
</evidence>
<feature type="transmembrane region" description="Helical" evidence="6">
    <location>
        <begin position="354"/>
        <end position="377"/>
    </location>
</feature>
<evidence type="ECO:0000313" key="8">
    <source>
        <dbReference type="Proteomes" id="UP000013840"/>
    </source>
</evidence>
<accession>R3X5R9</accession>
<evidence type="ECO:0000256" key="5">
    <source>
        <dbReference type="ARBA" id="ARBA00023136"/>
    </source>
</evidence>
<evidence type="ECO:0000313" key="7">
    <source>
        <dbReference type="EMBL" id="EOL49395.1"/>
    </source>
</evidence>
<dbReference type="GO" id="GO:0005886">
    <property type="term" value="C:plasma membrane"/>
    <property type="evidence" value="ECO:0007669"/>
    <property type="project" value="UniProtKB-SubCell"/>
</dbReference>
<feature type="transmembrane region" description="Helical" evidence="6">
    <location>
        <begin position="143"/>
        <end position="163"/>
    </location>
</feature>
<dbReference type="OrthoDB" id="385011at2"/>
<evidence type="ECO:0000256" key="2">
    <source>
        <dbReference type="ARBA" id="ARBA00022475"/>
    </source>
</evidence>
<name>R3X5R9_9ENTE</name>
<evidence type="ECO:0000256" key="1">
    <source>
        <dbReference type="ARBA" id="ARBA00004651"/>
    </source>
</evidence>
<dbReference type="InterPro" id="IPR002797">
    <property type="entry name" value="Polysacc_synth"/>
</dbReference>
<dbReference type="STRING" id="317735.RU98_GL001073"/>
<comment type="subcellular location">
    <subcellularLocation>
        <location evidence="1">Cell membrane</location>
        <topology evidence="1">Multi-pass membrane protein</topology>
    </subcellularLocation>
</comment>
<feature type="transmembrane region" description="Helical" evidence="6">
    <location>
        <begin position="111"/>
        <end position="136"/>
    </location>
</feature>
<dbReference type="PATRIC" id="fig|1158612.3.peg.781"/>
<dbReference type="Proteomes" id="UP000013840">
    <property type="component" value="Unassembled WGS sequence"/>
</dbReference>
<keyword evidence="3 6" id="KW-0812">Transmembrane</keyword>
<keyword evidence="5 6" id="KW-0472">Membrane</keyword>